<organism evidence="1 2">
    <name type="scientific">Sedimenticola selenatireducens</name>
    <dbReference type="NCBI Taxonomy" id="191960"/>
    <lineage>
        <taxon>Bacteria</taxon>
        <taxon>Pseudomonadati</taxon>
        <taxon>Pseudomonadota</taxon>
        <taxon>Gammaproteobacteria</taxon>
        <taxon>Chromatiales</taxon>
        <taxon>Sedimenticolaceae</taxon>
        <taxon>Sedimenticola</taxon>
    </lineage>
</organism>
<evidence type="ECO:0000313" key="1">
    <source>
        <dbReference type="EMBL" id="TVO69682.1"/>
    </source>
</evidence>
<dbReference type="RefSeq" id="WP_144360419.1">
    <property type="nucleotide sequence ID" value="NZ_VMNH01000030.1"/>
</dbReference>
<protein>
    <recommendedName>
        <fullName evidence="3">Conjugal transfer protein TrbH</fullName>
    </recommendedName>
</protein>
<comment type="caution">
    <text evidence="1">The sequence shown here is derived from an EMBL/GenBank/DDBJ whole genome shotgun (WGS) entry which is preliminary data.</text>
</comment>
<dbReference type="Proteomes" id="UP000316649">
    <property type="component" value="Unassembled WGS sequence"/>
</dbReference>
<sequence length="143" mass="15243">MNKVAMLGISLVALFMVGCQSVAIRDDLAKVEAGNASTIAKDWSALIATQFNVSTVFVLKGQGAIGQALAEALRKKGYGVSSFSEAEELRGTTLEVRTDNIGKKGVLVSLVVDKNIINRSYRLTTEGMTPNSRFTQLTSKGGE</sequence>
<reference evidence="1 2" key="1">
    <citation type="submission" date="2019-07" db="EMBL/GenBank/DDBJ databases">
        <title>The pathways for chlorine oxyanion respiration interact through the shared metabolite chlorate.</title>
        <authorList>
            <person name="Barnum T.P."/>
            <person name="Cheng Y."/>
            <person name="Hill K.A."/>
            <person name="Lucas L.N."/>
            <person name="Carlson H.K."/>
            <person name="Coates J.D."/>
        </authorList>
    </citation>
    <scope>NUCLEOTIDE SEQUENCE [LARGE SCALE GENOMIC DNA]</scope>
    <source>
        <strain evidence="1 2">BK-1</strain>
    </source>
</reference>
<name>A0A557RX15_9GAMM</name>
<accession>A0A557RX15</accession>
<keyword evidence="2" id="KW-1185">Reference proteome</keyword>
<evidence type="ECO:0008006" key="3">
    <source>
        <dbReference type="Google" id="ProtNLM"/>
    </source>
</evidence>
<dbReference type="OrthoDB" id="9902792at2"/>
<dbReference type="EMBL" id="VMNH01000030">
    <property type="protein sequence ID" value="TVO69682.1"/>
    <property type="molecule type" value="Genomic_DNA"/>
</dbReference>
<dbReference type="PROSITE" id="PS51257">
    <property type="entry name" value="PROKAR_LIPOPROTEIN"/>
    <property type="match status" value="1"/>
</dbReference>
<dbReference type="AlphaFoldDB" id="A0A557RX15"/>
<evidence type="ECO:0000313" key="2">
    <source>
        <dbReference type="Proteomes" id="UP000316649"/>
    </source>
</evidence>
<gene>
    <name evidence="1" type="ORF">FHP88_17645</name>
</gene>
<proteinExistence type="predicted"/>